<dbReference type="STRING" id="1210089.GCA_001613165_01234"/>
<gene>
    <name evidence="2" type="ORF">DFR68_104199</name>
</gene>
<protein>
    <submittedName>
        <fullName evidence="2">Putative deaminase of polymorphic toxin system</fullName>
    </submittedName>
</protein>
<organism evidence="2 3">
    <name type="scientific">Nocardia mexicana</name>
    <dbReference type="NCBI Taxonomy" id="279262"/>
    <lineage>
        <taxon>Bacteria</taxon>
        <taxon>Bacillati</taxon>
        <taxon>Actinomycetota</taxon>
        <taxon>Actinomycetes</taxon>
        <taxon>Mycobacteriales</taxon>
        <taxon>Nocardiaceae</taxon>
        <taxon>Nocardia</taxon>
    </lineage>
</organism>
<feature type="region of interest" description="Disordered" evidence="1">
    <location>
        <begin position="25"/>
        <end position="62"/>
    </location>
</feature>
<comment type="caution">
    <text evidence="2">The sequence shown here is derived from an EMBL/GenBank/DDBJ whole genome shotgun (WGS) entry which is preliminary data.</text>
</comment>
<dbReference type="Proteomes" id="UP000255355">
    <property type="component" value="Unassembled WGS sequence"/>
</dbReference>
<evidence type="ECO:0000313" key="2">
    <source>
        <dbReference type="EMBL" id="RDI51715.1"/>
    </source>
</evidence>
<dbReference type="InterPro" id="IPR032721">
    <property type="entry name" value="Toxin-deaminase"/>
</dbReference>
<feature type="region of interest" description="Disordered" evidence="1">
    <location>
        <begin position="128"/>
        <end position="147"/>
    </location>
</feature>
<dbReference type="AlphaFoldDB" id="A0A370H6Y9"/>
<accession>A0A370H6Y9</accession>
<proteinExistence type="predicted"/>
<dbReference type="Pfam" id="PF14424">
    <property type="entry name" value="Toxin-deaminase"/>
    <property type="match status" value="1"/>
</dbReference>
<dbReference type="Gene3D" id="3.40.140.10">
    <property type="entry name" value="Cytidine Deaminase, domain 2"/>
    <property type="match status" value="1"/>
</dbReference>
<evidence type="ECO:0000256" key="1">
    <source>
        <dbReference type="SAM" id="MobiDB-lite"/>
    </source>
</evidence>
<sequence>MGGALEYSVGELSGSFAGFSGQADIETRAGNRSDLPEIAPPTQTNSIMPDPAPPNGFRPNDAENNMLEHLHRELQEAYPLGPDGTSPASGRVTLFSEQTPCDSCLPTIKAFQRMYPNLEIDVLFVTPYPPVRKDRPTLQTREERQGQ</sequence>
<dbReference type="EMBL" id="QQAZ01000004">
    <property type="protein sequence ID" value="RDI51715.1"/>
    <property type="molecule type" value="Genomic_DNA"/>
</dbReference>
<reference evidence="2 3" key="1">
    <citation type="submission" date="2018-07" db="EMBL/GenBank/DDBJ databases">
        <title>Genomic Encyclopedia of Type Strains, Phase IV (KMG-IV): sequencing the most valuable type-strain genomes for metagenomic binning, comparative biology and taxonomic classification.</title>
        <authorList>
            <person name="Goeker M."/>
        </authorList>
    </citation>
    <scope>NUCLEOTIDE SEQUENCE [LARGE SCALE GENOMIC DNA]</scope>
    <source>
        <strain evidence="2 3">DSM 44952</strain>
    </source>
</reference>
<feature type="compositionally biased region" description="Basic and acidic residues" evidence="1">
    <location>
        <begin position="131"/>
        <end position="147"/>
    </location>
</feature>
<evidence type="ECO:0000313" key="3">
    <source>
        <dbReference type="Proteomes" id="UP000255355"/>
    </source>
</evidence>
<name>A0A370H6Y9_9NOCA</name>
<keyword evidence="3" id="KW-1185">Reference proteome</keyword>
<feature type="compositionally biased region" description="Basic and acidic residues" evidence="1">
    <location>
        <begin position="25"/>
        <end position="35"/>
    </location>
</feature>